<accession>V5C6W8</accession>
<dbReference type="NCBIfam" id="TIGR02001">
    <property type="entry name" value="gcw_chp"/>
    <property type="match status" value="1"/>
</dbReference>
<feature type="chain" id="PRO_5004733676" description="Outer membrane protein beta-barrel domain-containing protein" evidence="1">
    <location>
        <begin position="27"/>
        <end position="250"/>
    </location>
</feature>
<dbReference type="InterPro" id="IPR010239">
    <property type="entry name" value="CHP02001"/>
</dbReference>
<dbReference type="Pfam" id="PF09694">
    <property type="entry name" value="Gcw_chp"/>
    <property type="match status" value="1"/>
</dbReference>
<name>V5C6W8_9GAMM</name>
<protein>
    <recommendedName>
        <fullName evidence="4">Outer membrane protein beta-barrel domain-containing protein</fullName>
    </recommendedName>
</protein>
<evidence type="ECO:0000313" key="3">
    <source>
        <dbReference type="Proteomes" id="UP000017842"/>
    </source>
</evidence>
<dbReference type="STRING" id="1116472.MGMO_55c00290"/>
<feature type="signal peptide" evidence="1">
    <location>
        <begin position="1"/>
        <end position="26"/>
    </location>
</feature>
<evidence type="ECO:0008006" key="4">
    <source>
        <dbReference type="Google" id="ProtNLM"/>
    </source>
</evidence>
<dbReference type="EMBL" id="AYLO01000053">
    <property type="protein sequence ID" value="ESS72498.1"/>
    <property type="molecule type" value="Genomic_DNA"/>
</dbReference>
<comment type="caution">
    <text evidence="2">The sequence shown here is derived from an EMBL/GenBank/DDBJ whole genome shotgun (WGS) entry which is preliminary data.</text>
</comment>
<dbReference type="AlphaFoldDB" id="V5C6W8"/>
<dbReference type="SUPFAM" id="SSF56935">
    <property type="entry name" value="Porins"/>
    <property type="match status" value="1"/>
</dbReference>
<dbReference type="Proteomes" id="UP000017842">
    <property type="component" value="Unassembled WGS sequence"/>
</dbReference>
<sequence>MQTTFFFPLYRLCAVVFLFQSGFALAEIHGTITGTTNYISRMYSKSAGNPAIQGNLDYQHSSGVYVGASASSFDIGRNEQEEDLIYPNAAQVEVTPYVGWSYQFADDWRMDLQYSRYIYDNLIFSRPGDYSEYYLFLHYKSYLSAQFSYSNDFYGLKGDSFFYELTGRYPLTDYLEFSSAFGYARVKDVQDADYPYWNAGLTGRYKFIALDLRYYDASEIYYLDELGGNISPDHPVTLKATVVFSISVGF</sequence>
<organism evidence="2 3">
    <name type="scientific">Methyloglobulus morosus KoM1</name>
    <dbReference type="NCBI Taxonomy" id="1116472"/>
    <lineage>
        <taxon>Bacteria</taxon>
        <taxon>Pseudomonadati</taxon>
        <taxon>Pseudomonadota</taxon>
        <taxon>Gammaproteobacteria</taxon>
        <taxon>Methylococcales</taxon>
        <taxon>Methylococcaceae</taxon>
        <taxon>Methyloglobulus</taxon>
    </lineage>
</organism>
<keyword evidence="3" id="KW-1185">Reference proteome</keyword>
<evidence type="ECO:0000313" key="2">
    <source>
        <dbReference type="EMBL" id="ESS72498.1"/>
    </source>
</evidence>
<dbReference type="OrthoDB" id="9793561at2"/>
<gene>
    <name evidence="2" type="ORF">MGMO_55c00290</name>
</gene>
<evidence type="ECO:0000256" key="1">
    <source>
        <dbReference type="SAM" id="SignalP"/>
    </source>
</evidence>
<dbReference type="RefSeq" id="WP_023494500.1">
    <property type="nucleotide sequence ID" value="NZ_AYLO01000053.1"/>
</dbReference>
<reference evidence="2 3" key="1">
    <citation type="journal article" date="2013" name="Genome Announc.">
        <title>Draft Genome Sequence of the Methanotrophic Gammaproteobacterium Methyloglobulus morosus DSM 22980 Strain KoM1.</title>
        <authorList>
            <person name="Poehlein A."/>
            <person name="Deutzmann J.S."/>
            <person name="Daniel R."/>
            <person name="Simeonova D.D."/>
        </authorList>
    </citation>
    <scope>NUCLEOTIDE SEQUENCE [LARGE SCALE GENOMIC DNA]</scope>
    <source>
        <strain evidence="2 3">KoM1</strain>
    </source>
</reference>
<proteinExistence type="predicted"/>
<keyword evidence="1" id="KW-0732">Signal</keyword>